<reference evidence="3 4" key="1">
    <citation type="submission" date="2018-12" db="EMBL/GenBank/DDBJ databases">
        <title>Croceicoccus ponticola sp. nov., a lipolytic bacterium isolated from seawater.</title>
        <authorList>
            <person name="Yoon J.-H."/>
        </authorList>
    </citation>
    <scope>NUCLEOTIDE SEQUENCE [LARGE SCALE GENOMIC DNA]</scope>
    <source>
        <strain evidence="3 4">GM-16</strain>
    </source>
</reference>
<evidence type="ECO:0008006" key="5">
    <source>
        <dbReference type="Google" id="ProtNLM"/>
    </source>
</evidence>
<keyword evidence="4" id="KW-1185">Reference proteome</keyword>
<gene>
    <name evidence="3" type="ORF">EKN06_10475</name>
</gene>
<evidence type="ECO:0000313" key="3">
    <source>
        <dbReference type="EMBL" id="RVQ66442.1"/>
    </source>
</evidence>
<feature type="compositionally biased region" description="Basic and acidic residues" evidence="1">
    <location>
        <begin position="28"/>
        <end position="41"/>
    </location>
</feature>
<dbReference type="RefSeq" id="WP_127612864.1">
    <property type="nucleotide sequence ID" value="NZ_RXOL01000004.1"/>
</dbReference>
<feature type="signal peptide" evidence="2">
    <location>
        <begin position="1"/>
        <end position="20"/>
    </location>
</feature>
<accession>A0A437GWG3</accession>
<proteinExistence type="predicted"/>
<dbReference type="Proteomes" id="UP000283003">
    <property type="component" value="Unassembled WGS sequence"/>
</dbReference>
<keyword evidence="2" id="KW-0732">Signal</keyword>
<dbReference type="OrthoDB" id="7408224at2"/>
<comment type="caution">
    <text evidence="3">The sequence shown here is derived from an EMBL/GenBank/DDBJ whole genome shotgun (WGS) entry which is preliminary data.</text>
</comment>
<evidence type="ECO:0000256" key="2">
    <source>
        <dbReference type="SAM" id="SignalP"/>
    </source>
</evidence>
<organism evidence="3 4">
    <name type="scientific">Croceicoccus ponticola</name>
    <dbReference type="NCBI Taxonomy" id="2217664"/>
    <lineage>
        <taxon>Bacteria</taxon>
        <taxon>Pseudomonadati</taxon>
        <taxon>Pseudomonadota</taxon>
        <taxon>Alphaproteobacteria</taxon>
        <taxon>Sphingomonadales</taxon>
        <taxon>Erythrobacteraceae</taxon>
        <taxon>Croceicoccus</taxon>
    </lineage>
</organism>
<feature type="chain" id="PRO_5019293585" description="DUF1236 domain-containing protein" evidence="2">
    <location>
        <begin position="21"/>
        <end position="330"/>
    </location>
</feature>
<feature type="region of interest" description="Disordered" evidence="1">
    <location>
        <begin position="18"/>
        <end position="126"/>
    </location>
</feature>
<evidence type="ECO:0000256" key="1">
    <source>
        <dbReference type="SAM" id="MobiDB-lite"/>
    </source>
</evidence>
<sequence>MRNFLMGVAAIALAAGGAHAQPGNGNGKNDDNGGGKAKSEASGHAGKAANGGSGHGNDKSPAMKGNGADRVVQSNGNDNKVKPVNHGNGGSKADRDGYERSDYAEKGKKNDNGNGNKAMRMDRDDDGLFSYGRRDSMAREYGLVDGCPPGLAKKNNGCTPPGLAKREDYRYDRANYWGLPGLSDGRYRYYDNNLVRLSDTGSILGYYPLLGGALSAGNVWPNWFDYQPVPSYYESYYGLGSSNSYRYADNALYRVDPETSAITAIAALLTGDNIKVGQPMPSGYSVYNVPYGYRDRYADGPNSMYRYSDGYVYEIDPTTMLVSSVIEAII</sequence>
<protein>
    <recommendedName>
        <fullName evidence="5">DUF1236 domain-containing protein</fullName>
    </recommendedName>
</protein>
<dbReference type="EMBL" id="RXOL01000004">
    <property type="protein sequence ID" value="RVQ66442.1"/>
    <property type="molecule type" value="Genomic_DNA"/>
</dbReference>
<name>A0A437GWG3_9SPHN</name>
<feature type="compositionally biased region" description="Basic and acidic residues" evidence="1">
    <location>
        <begin position="92"/>
        <end position="111"/>
    </location>
</feature>
<evidence type="ECO:0000313" key="4">
    <source>
        <dbReference type="Proteomes" id="UP000283003"/>
    </source>
</evidence>
<dbReference type="AlphaFoldDB" id="A0A437GWG3"/>